<keyword evidence="1" id="KW-0175">Coiled coil</keyword>
<dbReference type="SUPFAM" id="SSF52266">
    <property type="entry name" value="SGNH hydrolase"/>
    <property type="match status" value="1"/>
</dbReference>
<name>A0A8B6CN61_MYTGA</name>
<sequence>MDDTKIYISNCEYYDITDYTDKTSSITITFATAEVFQILSQTLFNKIEKSLFENRHKNGLVHETKFENRKVVLHLHESTKLLHIQGGGCILWFENIFKSIGKKIHEKFKNNSPNLQRDDQDESETDPKQMLENTESLLSDTILSDVMYTSAIEISCGYGKPKFMSTPQTNRSTSGLCHHENSELIQSLITRINDLTEQCNTLADQVSNLSALSLQNIKSTNTMETQTMLDINESNINIRMTHNMGTQTELEYTNQPIRIIKESVLSVDNHTQTETYTVSTNYSKTLPMQKINNSKQERHVQPRHARNDQKETLIIGSSILQRIRTRGLMKNTAVKTIHGVNTSHIRHELENMDLKDFKTFFIQVGGNDASNKRDPELVECEFVNMIDIIRKTTRNARIILAECPPRRDANVKIVNHIIGKVAESYDVECLQTVQSVIRQNGHLNSEQIWRDGIYLTDRGTATLLRLYDTLVKVTKEKSDTTSLNQNNSHVGVCFFLWRRGTQLSILPFIKLDETTKLLSKLETSKATGLDEVGPFFY</sequence>
<reference evidence="3" key="1">
    <citation type="submission" date="2018-11" db="EMBL/GenBank/DDBJ databases">
        <authorList>
            <person name="Alioto T."/>
            <person name="Alioto T."/>
        </authorList>
    </citation>
    <scope>NUCLEOTIDE SEQUENCE</scope>
</reference>
<proteinExistence type="predicted"/>
<evidence type="ECO:0000256" key="1">
    <source>
        <dbReference type="SAM" id="Coils"/>
    </source>
</evidence>
<evidence type="ECO:0000313" key="3">
    <source>
        <dbReference type="EMBL" id="VDI07680.1"/>
    </source>
</evidence>
<protein>
    <submittedName>
        <fullName evidence="3">Uncharacterized protein</fullName>
    </submittedName>
</protein>
<dbReference type="CDD" id="cd00229">
    <property type="entry name" value="SGNH_hydrolase"/>
    <property type="match status" value="1"/>
</dbReference>
<feature type="coiled-coil region" evidence="1">
    <location>
        <begin position="185"/>
        <end position="212"/>
    </location>
</feature>
<dbReference type="EMBL" id="UYJE01002080">
    <property type="protein sequence ID" value="VDI07680.1"/>
    <property type="molecule type" value="Genomic_DNA"/>
</dbReference>
<comment type="caution">
    <text evidence="3">The sequence shown here is derived from an EMBL/GenBank/DDBJ whole genome shotgun (WGS) entry which is preliminary data.</text>
</comment>
<organism evidence="3 4">
    <name type="scientific">Mytilus galloprovincialis</name>
    <name type="common">Mediterranean mussel</name>
    <dbReference type="NCBI Taxonomy" id="29158"/>
    <lineage>
        <taxon>Eukaryota</taxon>
        <taxon>Metazoa</taxon>
        <taxon>Spiralia</taxon>
        <taxon>Lophotrochozoa</taxon>
        <taxon>Mollusca</taxon>
        <taxon>Bivalvia</taxon>
        <taxon>Autobranchia</taxon>
        <taxon>Pteriomorphia</taxon>
        <taxon>Mytilida</taxon>
        <taxon>Mytiloidea</taxon>
        <taxon>Mytilidae</taxon>
        <taxon>Mytilinae</taxon>
        <taxon>Mytilus</taxon>
    </lineage>
</organism>
<gene>
    <name evidence="3" type="ORF">MGAL_10B012856</name>
</gene>
<dbReference type="Proteomes" id="UP000596742">
    <property type="component" value="Unassembled WGS sequence"/>
</dbReference>
<evidence type="ECO:0000256" key="2">
    <source>
        <dbReference type="SAM" id="MobiDB-lite"/>
    </source>
</evidence>
<evidence type="ECO:0000313" key="4">
    <source>
        <dbReference type="Proteomes" id="UP000596742"/>
    </source>
</evidence>
<feature type="region of interest" description="Disordered" evidence="2">
    <location>
        <begin position="109"/>
        <end position="128"/>
    </location>
</feature>
<dbReference type="InterPro" id="IPR036514">
    <property type="entry name" value="SGNH_hydro_sf"/>
</dbReference>
<dbReference type="AlphaFoldDB" id="A0A8B6CN61"/>
<dbReference type="Gene3D" id="3.40.50.1110">
    <property type="entry name" value="SGNH hydrolase"/>
    <property type="match status" value="1"/>
</dbReference>
<dbReference type="OrthoDB" id="10072345at2759"/>
<accession>A0A8B6CN61</accession>
<keyword evidence="4" id="KW-1185">Reference proteome</keyword>